<keyword evidence="1" id="KW-0677">Repeat</keyword>
<dbReference type="PANTHER" id="PTHR46935:SF1">
    <property type="entry name" value="OS01G0674700 PROTEIN"/>
    <property type="match status" value="1"/>
</dbReference>
<dbReference type="FunFam" id="1.25.40.10:FF:000363">
    <property type="entry name" value="Pentatricopeptide repeat-containing protein"/>
    <property type="match status" value="1"/>
</dbReference>
<dbReference type="SUPFAM" id="SSF81901">
    <property type="entry name" value="HCP-like"/>
    <property type="match status" value="1"/>
</dbReference>
<dbReference type="GO" id="GO:0009507">
    <property type="term" value="C:chloroplast"/>
    <property type="evidence" value="ECO:0007669"/>
    <property type="project" value="TreeGrafter"/>
</dbReference>
<sequence length="916" mass="105035">MEVMVMANAQPGVSNFQRNGVFATNCCPKSLPLSGFSIFRRPIFGIGLNEKNVKRNRVFGIKFVNSRTVISAVSKEGSEILEKEFEFKPSFDQYLKVMGTVRLRSDRDRQQRSKEENPKHSVRSRGVSRRLLSEGSEEDAKLGEPEGNLNREKASKFENRYESLGNRNGSTHESERVEGFKDEYDSRQNNKDEKDKKMIRGETRDGRWSKYTGRVEPGLDFKGKSTTVRNAKDGPGVTGRLEQEVDFKGKSTMARNARDGLRVYKSRDKAVERGKFGVRNEDGVERNDSNADKATDRGFVPRSVTKSGRDFPKRFNEKSLEVERAAFQNFDEFGDIMDKPRVSQMEMEQRIQKLAKWLNGADIDMPEWMFSKMMRSAQIRFTDHSILRVIQLLGKLGNWRRVLQVIEWLQMRERFKSHKLRYIYTTALDVLGKARRPVEALNVFHAMLEQMSSYPDLVAYHSIAVTLGQAGHMRELFDVIDTMRSPPKKKFKTGALGKWDPRLEPDIVVFHAVLNACVQRKQWEGAFWVLQQLKQQGLQPATTTYGLVMEVMLACGKYNLVHEFFKKVQKSSIPNALTYRVIVNTLWREGKIDEAVSVVHNMERRGIVGYAALYYDFARCLCSAGRCQEALMQIEKICKVANKPLVVTYTGLIQACLDTGSVENAAYVFKQMENFCSPNLVTCNIMLKAYLDHRMFEKAKDLFLRMLDDGNNITNGSDYKVRIIPDSYTFNTLLDACVTEKRWDDFEYVYRRMLHHGFHFNAKRHLRMILDACKAGRAELLDMTWMHLTEADRIPPPPLVKERFCTKLEKDDYAAALSCITTQNLGELQAFSKTAWLKLFKENAERFQNDTFVRLVDEGSILVNRSDRSNPVFQNLMAACGEVDRIRLAGAAGSTRETVSTTQTEPAINSKMYFPA</sequence>
<dbReference type="EMBL" id="RDQH01000331">
    <property type="protein sequence ID" value="RXH98836.1"/>
    <property type="molecule type" value="Genomic_DNA"/>
</dbReference>
<keyword evidence="5" id="KW-1185">Reference proteome</keyword>
<dbReference type="SMR" id="A0A498JUU2"/>
<comment type="caution">
    <text evidence="4">The sequence shown here is derived from an EMBL/GenBank/DDBJ whole genome shotgun (WGS) entry which is preliminary data.</text>
</comment>
<organism evidence="4 5">
    <name type="scientific">Malus domestica</name>
    <name type="common">Apple</name>
    <name type="synonym">Pyrus malus</name>
    <dbReference type="NCBI Taxonomy" id="3750"/>
    <lineage>
        <taxon>Eukaryota</taxon>
        <taxon>Viridiplantae</taxon>
        <taxon>Streptophyta</taxon>
        <taxon>Embryophyta</taxon>
        <taxon>Tracheophyta</taxon>
        <taxon>Spermatophyta</taxon>
        <taxon>Magnoliopsida</taxon>
        <taxon>eudicotyledons</taxon>
        <taxon>Gunneridae</taxon>
        <taxon>Pentapetalae</taxon>
        <taxon>rosids</taxon>
        <taxon>fabids</taxon>
        <taxon>Rosales</taxon>
        <taxon>Rosaceae</taxon>
        <taxon>Amygdaloideae</taxon>
        <taxon>Maleae</taxon>
        <taxon>Malus</taxon>
    </lineage>
</organism>
<proteinExistence type="predicted"/>
<feature type="repeat" description="PPR" evidence="2">
    <location>
        <begin position="726"/>
        <end position="760"/>
    </location>
</feature>
<dbReference type="Gramene" id="mRNA:MD05G0221800">
    <property type="protein sequence ID" value="mRNA:MD05G0221800"/>
    <property type="gene ID" value="MD05G0221800"/>
</dbReference>
<feature type="region of interest" description="Disordered" evidence="3">
    <location>
        <begin position="102"/>
        <end position="239"/>
    </location>
</feature>
<feature type="compositionally biased region" description="Basic and acidic residues" evidence="3">
    <location>
        <begin position="138"/>
        <end position="161"/>
    </location>
</feature>
<evidence type="ECO:0000256" key="2">
    <source>
        <dbReference type="PROSITE-ProRule" id="PRU00708"/>
    </source>
</evidence>
<evidence type="ECO:0000313" key="5">
    <source>
        <dbReference type="Proteomes" id="UP000290289"/>
    </source>
</evidence>
<dbReference type="Proteomes" id="UP000290289">
    <property type="component" value="Chromosome 5"/>
</dbReference>
<feature type="compositionally biased region" description="Basic and acidic residues" evidence="3">
    <location>
        <begin position="103"/>
        <end position="119"/>
    </location>
</feature>
<protein>
    <recommendedName>
        <fullName evidence="6">Pentacotripeptide-repeat region of PRORP domain-containing protein</fullName>
    </recommendedName>
</protein>
<feature type="repeat" description="PPR" evidence="2">
    <location>
        <begin position="679"/>
        <end position="713"/>
    </location>
</feature>
<reference evidence="4 5" key="1">
    <citation type="submission" date="2018-10" db="EMBL/GenBank/DDBJ databases">
        <title>A high-quality apple genome assembly.</title>
        <authorList>
            <person name="Hu J."/>
        </authorList>
    </citation>
    <scope>NUCLEOTIDE SEQUENCE [LARGE SCALE GENOMIC DNA]</scope>
    <source>
        <strain evidence="5">cv. HFTH1</strain>
        <tissue evidence="4">Young leaf</tissue>
    </source>
</reference>
<dbReference type="InterPro" id="IPR044645">
    <property type="entry name" value="DG1/EMB2279-like"/>
</dbReference>
<accession>A0A498JUU2</accession>
<dbReference type="Gene3D" id="1.25.40.10">
    <property type="entry name" value="Tetratricopeptide repeat domain"/>
    <property type="match status" value="3"/>
</dbReference>
<dbReference type="NCBIfam" id="TIGR00756">
    <property type="entry name" value="PPR"/>
    <property type="match status" value="5"/>
</dbReference>
<dbReference type="OrthoDB" id="1909155at2759"/>
<evidence type="ECO:0000256" key="3">
    <source>
        <dbReference type="SAM" id="MobiDB-lite"/>
    </source>
</evidence>
<dbReference type="InterPro" id="IPR002885">
    <property type="entry name" value="PPR_rpt"/>
</dbReference>
<dbReference type="Pfam" id="PF13812">
    <property type="entry name" value="PPR_3"/>
    <property type="match status" value="2"/>
</dbReference>
<dbReference type="GO" id="GO:0009658">
    <property type="term" value="P:chloroplast organization"/>
    <property type="evidence" value="ECO:0007669"/>
    <property type="project" value="InterPro"/>
</dbReference>
<dbReference type="PROSITE" id="PS51375">
    <property type="entry name" value="PPR"/>
    <property type="match status" value="4"/>
</dbReference>
<dbReference type="PANTHER" id="PTHR46935">
    <property type="entry name" value="OS01G0674700 PROTEIN"/>
    <property type="match status" value="1"/>
</dbReference>
<gene>
    <name evidence="4" type="ORF">DVH24_011161</name>
</gene>
<evidence type="ECO:0000313" key="4">
    <source>
        <dbReference type="EMBL" id="RXH98836.1"/>
    </source>
</evidence>
<dbReference type="FunFam" id="1.25.40.10:FF:001393">
    <property type="entry name" value="Pentatricopeptide repeat-containing protein chloroplastic"/>
    <property type="match status" value="1"/>
</dbReference>
<feature type="compositionally biased region" description="Basic and acidic residues" evidence="3">
    <location>
        <begin position="170"/>
        <end position="208"/>
    </location>
</feature>
<feature type="repeat" description="PPR" evidence="2">
    <location>
        <begin position="575"/>
        <end position="609"/>
    </location>
</feature>
<feature type="repeat" description="PPR" evidence="2">
    <location>
        <begin position="506"/>
        <end position="540"/>
    </location>
</feature>
<dbReference type="Pfam" id="PF01535">
    <property type="entry name" value="PPR"/>
    <property type="match status" value="3"/>
</dbReference>
<evidence type="ECO:0008006" key="6">
    <source>
        <dbReference type="Google" id="ProtNLM"/>
    </source>
</evidence>
<name>A0A498JUU2_MALDO</name>
<dbReference type="InterPro" id="IPR011990">
    <property type="entry name" value="TPR-like_helical_dom_sf"/>
</dbReference>
<evidence type="ECO:0000256" key="1">
    <source>
        <dbReference type="ARBA" id="ARBA00022737"/>
    </source>
</evidence>
<dbReference type="AlphaFoldDB" id="A0A498JUU2"/>